<evidence type="ECO:0000313" key="2">
    <source>
        <dbReference type="EMBL" id="PRX57553.1"/>
    </source>
</evidence>
<accession>A0A2T0MJ18</accession>
<name>A0A2T0MJ18_9FLAO</name>
<dbReference type="EMBL" id="PVYX01000001">
    <property type="protein sequence ID" value="PRX57553.1"/>
    <property type="molecule type" value="Genomic_DNA"/>
</dbReference>
<feature type="transmembrane region" description="Helical" evidence="1">
    <location>
        <begin position="222"/>
        <end position="244"/>
    </location>
</feature>
<dbReference type="RefSeq" id="WP_106144438.1">
    <property type="nucleotide sequence ID" value="NZ_PVYX01000001.1"/>
</dbReference>
<reference evidence="2 3" key="1">
    <citation type="submission" date="2018-03" db="EMBL/GenBank/DDBJ databases">
        <title>Genomic Encyclopedia of Archaeal and Bacterial Type Strains, Phase II (KMG-II): from individual species to whole genera.</title>
        <authorList>
            <person name="Goeker M."/>
        </authorList>
    </citation>
    <scope>NUCLEOTIDE SEQUENCE [LARGE SCALE GENOMIC DNA]</scope>
    <source>
        <strain evidence="2 3">DSM 25027</strain>
    </source>
</reference>
<feature type="transmembrane region" description="Helical" evidence="1">
    <location>
        <begin position="164"/>
        <end position="183"/>
    </location>
</feature>
<sequence length="249" mass="28797">MVDSGPISCKNCGERAEGSFCKVCGQRTSIGRVTFKETFHDFTNILFSIGAPLPVTLGKLISNPGFLFREYLAGKRKKYYKPISFFVLFTLTYLFIKWVIQFEDYMEVAVVSNLPRIDLELFSRAREYMFENIKSMALILVFTMAIFLKLFFRKQYTLAEYVAISFYLNGFYSLLATLNLVFIKYANPAVQYLALMVMCAYFVYAIVSFFQKQKLKVVLKSFLAFSMAYAGYLFLALNISYFIVMIKQV</sequence>
<keyword evidence="3" id="KW-1185">Reference proteome</keyword>
<dbReference type="Pfam" id="PF12412">
    <property type="entry name" value="DUF3667"/>
    <property type="match status" value="1"/>
</dbReference>
<feature type="transmembrane region" description="Helical" evidence="1">
    <location>
        <begin position="189"/>
        <end position="210"/>
    </location>
</feature>
<dbReference type="AlphaFoldDB" id="A0A2T0MJ18"/>
<protein>
    <submittedName>
        <fullName evidence="2">Uncharacterized protein DUF3667</fullName>
    </submittedName>
</protein>
<keyword evidence="1" id="KW-1133">Transmembrane helix</keyword>
<dbReference type="Proteomes" id="UP000237640">
    <property type="component" value="Unassembled WGS sequence"/>
</dbReference>
<keyword evidence="1" id="KW-0812">Transmembrane</keyword>
<gene>
    <name evidence="2" type="ORF">CLV81_1559</name>
</gene>
<comment type="caution">
    <text evidence="2">The sequence shown here is derived from an EMBL/GenBank/DDBJ whole genome shotgun (WGS) entry which is preliminary data.</text>
</comment>
<proteinExistence type="predicted"/>
<dbReference type="OrthoDB" id="7446256at2"/>
<evidence type="ECO:0000313" key="3">
    <source>
        <dbReference type="Proteomes" id="UP000237640"/>
    </source>
</evidence>
<dbReference type="InterPro" id="IPR022134">
    <property type="entry name" value="DUF3667"/>
</dbReference>
<keyword evidence="1" id="KW-0472">Membrane</keyword>
<evidence type="ECO:0000256" key="1">
    <source>
        <dbReference type="SAM" id="Phobius"/>
    </source>
</evidence>
<organism evidence="2 3">
    <name type="scientific">Flagellimonas meridianipacifica</name>
    <dbReference type="NCBI Taxonomy" id="1080225"/>
    <lineage>
        <taxon>Bacteria</taxon>
        <taxon>Pseudomonadati</taxon>
        <taxon>Bacteroidota</taxon>
        <taxon>Flavobacteriia</taxon>
        <taxon>Flavobacteriales</taxon>
        <taxon>Flavobacteriaceae</taxon>
        <taxon>Flagellimonas</taxon>
    </lineage>
</organism>
<feature type="transmembrane region" description="Helical" evidence="1">
    <location>
        <begin position="133"/>
        <end position="152"/>
    </location>
</feature>
<feature type="transmembrane region" description="Helical" evidence="1">
    <location>
        <begin position="79"/>
        <end position="100"/>
    </location>
</feature>